<feature type="compositionally biased region" description="Low complexity" evidence="1">
    <location>
        <begin position="25"/>
        <end position="36"/>
    </location>
</feature>
<dbReference type="PANTHER" id="PTHR33050">
    <property type="entry name" value="REVERSE TRANSCRIPTASE DOMAIN-CONTAINING PROTEIN"/>
    <property type="match status" value="1"/>
</dbReference>
<dbReference type="Gene3D" id="3.30.70.270">
    <property type="match status" value="1"/>
</dbReference>
<dbReference type="PANTHER" id="PTHR33050:SF7">
    <property type="entry name" value="RIBONUCLEASE H"/>
    <property type="match status" value="1"/>
</dbReference>
<dbReference type="InterPro" id="IPR043502">
    <property type="entry name" value="DNA/RNA_pol_sf"/>
</dbReference>
<evidence type="ECO:0000256" key="1">
    <source>
        <dbReference type="SAM" id="MobiDB-lite"/>
    </source>
</evidence>
<organism evidence="3">
    <name type="scientific">Amphimedon queenslandica</name>
    <name type="common">Sponge</name>
    <dbReference type="NCBI Taxonomy" id="400682"/>
    <lineage>
        <taxon>Eukaryota</taxon>
        <taxon>Metazoa</taxon>
        <taxon>Porifera</taxon>
        <taxon>Demospongiae</taxon>
        <taxon>Heteroscleromorpha</taxon>
        <taxon>Haplosclerida</taxon>
        <taxon>Niphatidae</taxon>
        <taxon>Amphimedon</taxon>
    </lineage>
</organism>
<reference evidence="3" key="1">
    <citation type="submission" date="2017-05" db="UniProtKB">
        <authorList>
            <consortium name="EnsemblMetazoa"/>
        </authorList>
    </citation>
    <scope>IDENTIFICATION</scope>
</reference>
<proteinExistence type="predicted"/>
<feature type="region of interest" description="Disordered" evidence="1">
    <location>
        <begin position="1"/>
        <end position="104"/>
    </location>
</feature>
<feature type="compositionally biased region" description="Basic and acidic residues" evidence="1">
    <location>
        <begin position="51"/>
        <end position="61"/>
    </location>
</feature>
<feature type="compositionally biased region" description="Polar residues" evidence="1">
    <location>
        <begin position="62"/>
        <end position="82"/>
    </location>
</feature>
<feature type="domain" description="Reverse transcriptase" evidence="2">
    <location>
        <begin position="117"/>
        <end position="192"/>
    </location>
</feature>
<dbReference type="InParanoid" id="A0A1X7TVH7"/>
<sequence length="192" mass="21026">MGSGGTDVIRPEPLTGGNAKAAIQGSDSRTSSSGSRQMVLLEPLPSPQKGRRNETSDKPKESQQVCSPSPLQDGGTTHTQRPAQKERLDDQAGSDGRLLHDPHPKFQQTSATLSIQNRIYQFSCLPFGLSCAPWVFTKTLKPALTVLRELGVRLVAYIDDILVLAETEEMARDHTEGFTYLLENLGFIIHPE</sequence>
<dbReference type="Pfam" id="PF00078">
    <property type="entry name" value="RVT_1"/>
    <property type="match status" value="1"/>
</dbReference>
<dbReference type="AlphaFoldDB" id="A0A1X7TVH7"/>
<evidence type="ECO:0000259" key="2">
    <source>
        <dbReference type="Pfam" id="PF00078"/>
    </source>
</evidence>
<dbReference type="InterPro" id="IPR000477">
    <property type="entry name" value="RT_dom"/>
</dbReference>
<name>A0A1X7TVH7_AMPQE</name>
<evidence type="ECO:0000313" key="3">
    <source>
        <dbReference type="EnsemblMetazoa" id="Aqu2.1.18901_001"/>
    </source>
</evidence>
<dbReference type="InterPro" id="IPR052055">
    <property type="entry name" value="Hepadnavirus_pol/RT"/>
</dbReference>
<dbReference type="InterPro" id="IPR043128">
    <property type="entry name" value="Rev_trsase/Diguanyl_cyclase"/>
</dbReference>
<dbReference type="EnsemblMetazoa" id="Aqu2.1.18901_001">
    <property type="protein sequence ID" value="Aqu2.1.18901_001"/>
    <property type="gene ID" value="Aqu2.1.18901"/>
</dbReference>
<accession>A0A1X7TVH7</accession>
<dbReference type="SUPFAM" id="SSF56672">
    <property type="entry name" value="DNA/RNA polymerases"/>
    <property type="match status" value="1"/>
</dbReference>
<protein>
    <recommendedName>
        <fullName evidence="2">Reverse transcriptase domain-containing protein</fullName>
    </recommendedName>
</protein>